<dbReference type="VEuPathDB" id="FungiDB:PLEOSDRAFT_1106066"/>
<feature type="region of interest" description="Disordered" evidence="1">
    <location>
        <begin position="1"/>
        <end position="35"/>
    </location>
</feature>
<evidence type="ECO:0000256" key="1">
    <source>
        <dbReference type="SAM" id="MobiDB-lite"/>
    </source>
</evidence>
<evidence type="ECO:0000313" key="3">
    <source>
        <dbReference type="Proteomes" id="UP000027073"/>
    </source>
</evidence>
<dbReference type="EMBL" id="KL198009">
    <property type="protein sequence ID" value="KDQ27188.1"/>
    <property type="molecule type" value="Genomic_DNA"/>
</dbReference>
<protein>
    <submittedName>
        <fullName evidence="2">Uncharacterized protein</fullName>
    </submittedName>
</protein>
<reference evidence="3" key="1">
    <citation type="journal article" date="2014" name="Proc. Natl. Acad. Sci. U.S.A.">
        <title>Extensive sampling of basidiomycete genomes demonstrates inadequacy of the white-rot/brown-rot paradigm for wood decay fungi.</title>
        <authorList>
            <person name="Riley R."/>
            <person name="Salamov A.A."/>
            <person name="Brown D.W."/>
            <person name="Nagy L.G."/>
            <person name="Floudas D."/>
            <person name="Held B.W."/>
            <person name="Levasseur A."/>
            <person name="Lombard V."/>
            <person name="Morin E."/>
            <person name="Otillar R."/>
            <person name="Lindquist E.A."/>
            <person name="Sun H."/>
            <person name="LaButti K.M."/>
            <person name="Schmutz J."/>
            <person name="Jabbour D."/>
            <person name="Luo H."/>
            <person name="Baker S.E."/>
            <person name="Pisabarro A.G."/>
            <person name="Walton J.D."/>
            <person name="Blanchette R.A."/>
            <person name="Henrissat B."/>
            <person name="Martin F."/>
            <person name="Cullen D."/>
            <person name="Hibbett D.S."/>
            <person name="Grigoriev I.V."/>
        </authorList>
    </citation>
    <scope>NUCLEOTIDE SEQUENCE [LARGE SCALE GENOMIC DNA]</scope>
    <source>
        <strain evidence="3">PC15</strain>
    </source>
</reference>
<name>A0A067NGL5_PLEO1</name>
<accession>A0A067NGL5</accession>
<proteinExistence type="predicted"/>
<dbReference type="Proteomes" id="UP000027073">
    <property type="component" value="Unassembled WGS sequence"/>
</dbReference>
<dbReference type="OrthoDB" id="10648908at2759"/>
<dbReference type="AlphaFoldDB" id="A0A067NGL5"/>
<evidence type="ECO:0000313" key="2">
    <source>
        <dbReference type="EMBL" id="KDQ27188.1"/>
    </source>
</evidence>
<gene>
    <name evidence="2" type="ORF">PLEOSDRAFT_1106066</name>
</gene>
<dbReference type="HOGENOM" id="CLU_1496842_0_0_1"/>
<organism evidence="2 3">
    <name type="scientific">Pleurotus ostreatus (strain PC15)</name>
    <name type="common">Oyster mushroom</name>
    <dbReference type="NCBI Taxonomy" id="1137138"/>
    <lineage>
        <taxon>Eukaryota</taxon>
        <taxon>Fungi</taxon>
        <taxon>Dikarya</taxon>
        <taxon>Basidiomycota</taxon>
        <taxon>Agaricomycotina</taxon>
        <taxon>Agaricomycetes</taxon>
        <taxon>Agaricomycetidae</taxon>
        <taxon>Agaricales</taxon>
        <taxon>Pleurotineae</taxon>
        <taxon>Pleurotaceae</taxon>
        <taxon>Pleurotus</taxon>
    </lineage>
</organism>
<sequence length="180" mass="19398">MAASASSASPMLRATGQPDLPAGVNTTTASSASPMPPTFAPALLFYTTPRPSAMSNSLQHVPAHTTDELRTMKKKEAIVAYETEVQYFVGMGKAMPELVHDHRSDVKLAVADMEQQQDWLAAAEEILITRELQGSVEDEVRATMGTATGQLLEVQGRVAEWAAEDEQRAQEAQDAVEAGR</sequence>
<dbReference type="InParanoid" id="A0A067NGL5"/>
<feature type="compositionally biased region" description="Polar residues" evidence="1">
    <location>
        <begin position="24"/>
        <end position="33"/>
    </location>
</feature>